<evidence type="ECO:0000313" key="4">
    <source>
        <dbReference type="Proteomes" id="UP000070578"/>
    </source>
</evidence>
<evidence type="ECO:0000313" key="3">
    <source>
        <dbReference type="EMBL" id="KXS32449.1"/>
    </source>
</evidence>
<dbReference type="AlphaFoldDB" id="A0A139BU02"/>
<gene>
    <name evidence="3" type="ORF">AWT59_1429</name>
</gene>
<dbReference type="PROSITE" id="PS51724">
    <property type="entry name" value="SPOR"/>
    <property type="match status" value="1"/>
</dbReference>
<evidence type="ECO:0000259" key="2">
    <source>
        <dbReference type="PROSITE" id="PS51724"/>
    </source>
</evidence>
<dbReference type="SUPFAM" id="SSF110997">
    <property type="entry name" value="Sporulation related repeat"/>
    <property type="match status" value="1"/>
</dbReference>
<keyword evidence="1" id="KW-1133">Transmembrane helix</keyword>
<dbReference type="Pfam" id="PF05036">
    <property type="entry name" value="SPOR"/>
    <property type="match status" value="1"/>
</dbReference>
<comment type="caution">
    <text evidence="3">The sequence shown here is derived from an EMBL/GenBank/DDBJ whole genome shotgun (WGS) entry which is preliminary data.</text>
</comment>
<protein>
    <submittedName>
        <fullName evidence="3">Sporulation domain-containing protein</fullName>
    </submittedName>
</protein>
<dbReference type="Gene3D" id="3.30.70.1070">
    <property type="entry name" value="Sporulation related repeat"/>
    <property type="match status" value="1"/>
</dbReference>
<reference evidence="3 4" key="1">
    <citation type="submission" date="2016-02" db="EMBL/GenBank/DDBJ databases">
        <authorList>
            <person name="Wen L."/>
            <person name="He K."/>
            <person name="Yang H."/>
        </authorList>
    </citation>
    <scope>NUCLEOTIDE SEQUENCE [LARGE SCALE GENOMIC DNA]</scope>
    <source>
        <strain evidence="3">ShG14-8</strain>
    </source>
</reference>
<dbReference type="EMBL" id="LSLI01000029">
    <property type="protein sequence ID" value="KXS32449.1"/>
    <property type="molecule type" value="Genomic_DNA"/>
</dbReference>
<feature type="transmembrane region" description="Helical" evidence="1">
    <location>
        <begin position="20"/>
        <end position="38"/>
    </location>
</feature>
<dbReference type="PANTHER" id="PTHR38687:SF1">
    <property type="entry name" value="CELL DIVISION PROTEIN DEDD"/>
    <property type="match status" value="1"/>
</dbReference>
<name>A0A139BU02_9PROT</name>
<dbReference type="GO" id="GO:0032506">
    <property type="term" value="P:cytokinetic process"/>
    <property type="evidence" value="ECO:0007669"/>
    <property type="project" value="TreeGrafter"/>
</dbReference>
<organism evidence="3 4">
    <name type="scientific">Candidatus Gallionella acididurans</name>
    <dbReference type="NCBI Taxonomy" id="1796491"/>
    <lineage>
        <taxon>Bacteria</taxon>
        <taxon>Pseudomonadati</taxon>
        <taxon>Pseudomonadota</taxon>
        <taxon>Betaproteobacteria</taxon>
        <taxon>Nitrosomonadales</taxon>
        <taxon>Gallionellaceae</taxon>
        <taxon>Gallionella</taxon>
    </lineage>
</organism>
<dbReference type="PANTHER" id="PTHR38687">
    <property type="entry name" value="CELL DIVISION PROTEIN DEDD-RELATED"/>
    <property type="match status" value="1"/>
</dbReference>
<evidence type="ECO:0000256" key="1">
    <source>
        <dbReference type="SAM" id="Phobius"/>
    </source>
</evidence>
<accession>A0A139BU02</accession>
<dbReference type="GO" id="GO:0032153">
    <property type="term" value="C:cell division site"/>
    <property type="evidence" value="ECO:0007669"/>
    <property type="project" value="TreeGrafter"/>
</dbReference>
<dbReference type="GO" id="GO:0042834">
    <property type="term" value="F:peptidoglycan binding"/>
    <property type="evidence" value="ECO:0007669"/>
    <property type="project" value="InterPro"/>
</dbReference>
<keyword evidence="1" id="KW-0472">Membrane</keyword>
<keyword evidence="1" id="KW-0812">Transmembrane</keyword>
<proteinExistence type="predicted"/>
<dbReference type="InterPro" id="IPR007730">
    <property type="entry name" value="SPOR-like_dom"/>
</dbReference>
<sequence length="210" mass="22255">MAKQQTDDELSLKRKARRRLIGAIALTLAVVVLLPMVLDREPGLTGKDIDLSIPSPDRVGEFVPGVAVSEVPVTSTPAVSGVVSTQAPNPVIAGPAHLAEGKKPHPLPIQHALPGKAPSHNPSDTARHAQPVGAQQPGEAYVAQVGAYTNAVAAKQELNKLKNWGFKAYTEKSGDKVRVRVGPYPDRDKAEKAGRLLEKHGLHPVILGAK</sequence>
<feature type="domain" description="SPOR" evidence="2">
    <location>
        <begin position="135"/>
        <end position="210"/>
    </location>
</feature>
<dbReference type="InterPro" id="IPR052521">
    <property type="entry name" value="Cell_div_SPOR-domain"/>
</dbReference>
<reference evidence="3 4" key="2">
    <citation type="submission" date="2016-03" db="EMBL/GenBank/DDBJ databases">
        <title>New uncultured bacterium of the family Gallionellaceae from acid mine drainage: description and reconstruction of genome based on metagenomic analysis of microbial community.</title>
        <authorList>
            <person name="Kadnikov V."/>
            <person name="Ivasenko D."/>
            <person name="Beletsky A."/>
            <person name="Mardanov A."/>
            <person name="Danilova E."/>
            <person name="Pimenov N."/>
            <person name="Karnachuk O."/>
            <person name="Ravin N."/>
        </authorList>
    </citation>
    <scope>NUCLEOTIDE SEQUENCE [LARGE SCALE GENOMIC DNA]</scope>
    <source>
        <strain evidence="3">ShG14-8</strain>
    </source>
</reference>
<dbReference type="GO" id="GO:0030428">
    <property type="term" value="C:cell septum"/>
    <property type="evidence" value="ECO:0007669"/>
    <property type="project" value="TreeGrafter"/>
</dbReference>
<dbReference type="Proteomes" id="UP000070578">
    <property type="component" value="Unassembled WGS sequence"/>
</dbReference>
<dbReference type="InterPro" id="IPR036680">
    <property type="entry name" value="SPOR-like_sf"/>
</dbReference>